<keyword evidence="3" id="KW-0472">Membrane</keyword>
<dbReference type="InterPro" id="IPR036640">
    <property type="entry name" value="ABC1_TM_sf"/>
</dbReference>
<proteinExistence type="predicted"/>
<evidence type="ECO:0000313" key="5">
    <source>
        <dbReference type="Proteomes" id="UP000265520"/>
    </source>
</evidence>
<comment type="caution">
    <text evidence="4">The sequence shown here is derived from an EMBL/GenBank/DDBJ whole genome shotgun (WGS) entry which is preliminary data.</text>
</comment>
<reference evidence="4 5" key="1">
    <citation type="journal article" date="2018" name="Front. Plant Sci.">
        <title>Red Clover (Trifolium pratense) and Zigzag Clover (T. medium) - A Picture of Genomic Similarities and Differences.</title>
        <authorList>
            <person name="Dluhosova J."/>
            <person name="Istvanek J."/>
            <person name="Nedelnik J."/>
            <person name="Repkova J."/>
        </authorList>
    </citation>
    <scope>NUCLEOTIDE SEQUENCE [LARGE SCALE GENOMIC DNA]</scope>
    <source>
        <strain evidence="5">cv. 10/8</strain>
        <tissue evidence="4">Leaf</tissue>
    </source>
</reference>
<feature type="non-terminal residue" evidence="4">
    <location>
        <position position="1"/>
    </location>
</feature>
<evidence type="ECO:0000313" key="4">
    <source>
        <dbReference type="EMBL" id="MCI25641.1"/>
    </source>
</evidence>
<dbReference type="GO" id="GO:0005524">
    <property type="term" value="F:ATP binding"/>
    <property type="evidence" value="ECO:0007669"/>
    <property type="project" value="InterPro"/>
</dbReference>
<keyword evidence="1" id="KW-0812">Transmembrane</keyword>
<organism evidence="4 5">
    <name type="scientific">Trifolium medium</name>
    <dbReference type="NCBI Taxonomy" id="97028"/>
    <lineage>
        <taxon>Eukaryota</taxon>
        <taxon>Viridiplantae</taxon>
        <taxon>Streptophyta</taxon>
        <taxon>Embryophyta</taxon>
        <taxon>Tracheophyta</taxon>
        <taxon>Spermatophyta</taxon>
        <taxon>Magnoliopsida</taxon>
        <taxon>eudicotyledons</taxon>
        <taxon>Gunneridae</taxon>
        <taxon>Pentapetalae</taxon>
        <taxon>rosids</taxon>
        <taxon>fabids</taxon>
        <taxon>Fabales</taxon>
        <taxon>Fabaceae</taxon>
        <taxon>Papilionoideae</taxon>
        <taxon>50 kb inversion clade</taxon>
        <taxon>NPAAA clade</taxon>
        <taxon>Hologalegina</taxon>
        <taxon>IRL clade</taxon>
        <taxon>Trifolieae</taxon>
        <taxon>Trifolium</taxon>
    </lineage>
</organism>
<dbReference type="EMBL" id="LXQA010148434">
    <property type="protein sequence ID" value="MCI25641.1"/>
    <property type="molecule type" value="Genomic_DNA"/>
</dbReference>
<protein>
    <submittedName>
        <fullName evidence="4">ABC transporter B family member chloroplastic-like</fullName>
    </submittedName>
</protein>
<sequence>HALLWEASLNAVYDVRVHVFDRVLNRELAFFEANDAVSTGDIAYRITAEASDLAVTLYALLNVSFCFLLSSPP</sequence>
<evidence type="ECO:0000256" key="3">
    <source>
        <dbReference type="ARBA" id="ARBA00023136"/>
    </source>
</evidence>
<dbReference type="Gene3D" id="1.20.1560.10">
    <property type="entry name" value="ABC transporter type 1, transmembrane domain"/>
    <property type="match status" value="1"/>
</dbReference>
<dbReference type="SUPFAM" id="SSF90123">
    <property type="entry name" value="ABC transporter transmembrane region"/>
    <property type="match status" value="1"/>
</dbReference>
<evidence type="ECO:0000256" key="2">
    <source>
        <dbReference type="ARBA" id="ARBA00022989"/>
    </source>
</evidence>
<evidence type="ECO:0000256" key="1">
    <source>
        <dbReference type="ARBA" id="ARBA00022692"/>
    </source>
</evidence>
<keyword evidence="5" id="KW-1185">Reference proteome</keyword>
<dbReference type="AlphaFoldDB" id="A0A392QMM3"/>
<dbReference type="GO" id="GO:0016020">
    <property type="term" value="C:membrane"/>
    <property type="evidence" value="ECO:0007669"/>
    <property type="project" value="InterPro"/>
</dbReference>
<dbReference type="Proteomes" id="UP000265520">
    <property type="component" value="Unassembled WGS sequence"/>
</dbReference>
<name>A0A392QMM3_9FABA</name>
<keyword evidence="2" id="KW-1133">Transmembrane helix</keyword>
<accession>A0A392QMM3</accession>